<dbReference type="InterPro" id="IPR013783">
    <property type="entry name" value="Ig-like_fold"/>
</dbReference>
<proteinExistence type="predicted"/>
<feature type="domain" description="B box-type" evidence="4">
    <location>
        <begin position="1"/>
        <end position="32"/>
    </location>
</feature>
<feature type="coiled-coil region" evidence="3">
    <location>
        <begin position="63"/>
        <end position="97"/>
    </location>
</feature>
<dbReference type="AlphaFoldDB" id="A0AAN0ISY1"/>
<evidence type="ECO:0000256" key="1">
    <source>
        <dbReference type="PROSITE-ProRule" id="PRU00024"/>
    </source>
</evidence>
<dbReference type="Pfam" id="PF00630">
    <property type="entry name" value="Filamin"/>
    <property type="match status" value="1"/>
</dbReference>
<dbReference type="Gene3D" id="2.120.10.30">
    <property type="entry name" value="TolB, C-terminal domain"/>
    <property type="match status" value="1"/>
</dbReference>
<dbReference type="InterPro" id="IPR014756">
    <property type="entry name" value="Ig_E-set"/>
</dbReference>
<organism evidence="5 6">
    <name type="scientific">Amphimedon queenslandica</name>
    <name type="common">Sponge</name>
    <dbReference type="NCBI Taxonomy" id="400682"/>
    <lineage>
        <taxon>Eukaryota</taxon>
        <taxon>Metazoa</taxon>
        <taxon>Porifera</taxon>
        <taxon>Demospongiae</taxon>
        <taxon>Heteroscleromorpha</taxon>
        <taxon>Haplosclerida</taxon>
        <taxon>Niphatidae</taxon>
        <taxon>Amphimedon</taxon>
    </lineage>
</organism>
<keyword evidence="1" id="KW-0863">Zinc-finger</keyword>
<accession>A0AAN0ISY1</accession>
<evidence type="ECO:0000259" key="4">
    <source>
        <dbReference type="PROSITE" id="PS50119"/>
    </source>
</evidence>
<dbReference type="GO" id="GO:0008270">
    <property type="term" value="F:zinc ion binding"/>
    <property type="evidence" value="ECO:0007669"/>
    <property type="project" value="UniProtKB-KW"/>
</dbReference>
<protein>
    <recommendedName>
        <fullName evidence="4">B box-type domain-containing protein</fullName>
    </recommendedName>
</protein>
<dbReference type="SUPFAM" id="SSF57845">
    <property type="entry name" value="B-box zinc-binding domain"/>
    <property type="match status" value="1"/>
</dbReference>
<dbReference type="Proteomes" id="UP000007879">
    <property type="component" value="Unassembled WGS sequence"/>
</dbReference>
<reference evidence="5" key="2">
    <citation type="submission" date="2024-06" db="UniProtKB">
        <authorList>
            <consortium name="EnsemblMetazoa"/>
        </authorList>
    </citation>
    <scope>IDENTIFICATION</scope>
</reference>
<sequence>MKSLGFFCQDCEMLVCRDCFIVTHKDHTRIEYTKVGEAARESLKESAAKCNEAKVPGTFTDSIANGEKMLRQIDTRKEEIEKEIEETFTKLKTVLEERRRFLLAETEEIASAKKESVKKQLNEFQRLENGVLLGCQLAQSVSECVDSGEVLSIKKLITDQLERCLKASKEHPREIEEDGVILTKLEAAGISDEINRFGGVFEVDPDCYSIESGLAIPLATVGKERKFKLAIDSPLSLDKATTHLKTSFVKSDEAKEEGRVVIANDNKTATISCTPQSIGQYLLSVTIRGHHIKGSPYYLYAKASKNYASLTNLSNYPVGNYTYGVAVHANGDVFACNSSGFVQVFSQDGNKTRTIGTNGNSDGQLQSPFGLLVVGDKLYVSDDNLHRVQYFSAITG</sequence>
<dbReference type="PROSITE" id="PS50119">
    <property type="entry name" value="ZF_BBOX"/>
    <property type="match status" value="1"/>
</dbReference>
<dbReference type="PROSITE" id="PS50194">
    <property type="entry name" value="FILAMIN_REPEAT"/>
    <property type="match status" value="1"/>
</dbReference>
<evidence type="ECO:0000256" key="2">
    <source>
        <dbReference type="PROSITE-ProRule" id="PRU00087"/>
    </source>
</evidence>
<reference evidence="6" key="1">
    <citation type="journal article" date="2010" name="Nature">
        <title>The Amphimedon queenslandica genome and the evolution of animal complexity.</title>
        <authorList>
            <person name="Srivastava M."/>
            <person name="Simakov O."/>
            <person name="Chapman J."/>
            <person name="Fahey B."/>
            <person name="Gauthier M.E."/>
            <person name="Mitros T."/>
            <person name="Richards G.S."/>
            <person name="Conaco C."/>
            <person name="Dacre M."/>
            <person name="Hellsten U."/>
            <person name="Larroux C."/>
            <person name="Putnam N.H."/>
            <person name="Stanke M."/>
            <person name="Adamska M."/>
            <person name="Darling A."/>
            <person name="Degnan S.M."/>
            <person name="Oakley T.H."/>
            <person name="Plachetzki D.C."/>
            <person name="Zhai Y."/>
            <person name="Adamski M."/>
            <person name="Calcino A."/>
            <person name="Cummins S.F."/>
            <person name="Goodstein D.M."/>
            <person name="Harris C."/>
            <person name="Jackson D.J."/>
            <person name="Leys S.P."/>
            <person name="Shu S."/>
            <person name="Woodcroft B.J."/>
            <person name="Vervoort M."/>
            <person name="Kosik K.S."/>
            <person name="Manning G."/>
            <person name="Degnan B.M."/>
            <person name="Rokhsar D.S."/>
        </authorList>
    </citation>
    <scope>NUCLEOTIDE SEQUENCE [LARGE SCALE GENOMIC DNA]</scope>
</reference>
<keyword evidence="3" id="KW-0175">Coiled coil</keyword>
<dbReference type="RefSeq" id="XP_011408481.1">
    <property type="nucleotide sequence ID" value="XM_011410179.1"/>
</dbReference>
<dbReference type="GeneID" id="105315499"/>
<evidence type="ECO:0000313" key="6">
    <source>
        <dbReference type="Proteomes" id="UP000007879"/>
    </source>
</evidence>
<dbReference type="SUPFAM" id="SSF63825">
    <property type="entry name" value="YWTD domain"/>
    <property type="match status" value="1"/>
</dbReference>
<keyword evidence="6" id="KW-1185">Reference proteome</keyword>
<name>A0AAN0ISY1_AMPQE</name>
<feature type="repeat" description="Filamin" evidence="2">
    <location>
        <begin position="213"/>
        <end position="301"/>
    </location>
</feature>
<keyword evidence="1" id="KW-0479">Metal-binding</keyword>
<dbReference type="InterPro" id="IPR011042">
    <property type="entry name" value="6-blade_b-propeller_TolB-like"/>
</dbReference>
<dbReference type="Gene3D" id="3.30.160.60">
    <property type="entry name" value="Classic Zinc Finger"/>
    <property type="match status" value="1"/>
</dbReference>
<dbReference type="Gene3D" id="2.60.40.10">
    <property type="entry name" value="Immunoglobulins"/>
    <property type="match status" value="1"/>
</dbReference>
<dbReference type="InterPro" id="IPR017868">
    <property type="entry name" value="Filamin/ABP280_repeat-like"/>
</dbReference>
<dbReference type="EnsemblMetazoa" id="XM_011410179.1">
    <property type="protein sequence ID" value="XP_011408481.1"/>
    <property type="gene ID" value="LOC105315499"/>
</dbReference>
<dbReference type="Pfam" id="PF00643">
    <property type="entry name" value="zf-B_box"/>
    <property type="match status" value="1"/>
</dbReference>
<evidence type="ECO:0000256" key="3">
    <source>
        <dbReference type="SAM" id="Coils"/>
    </source>
</evidence>
<evidence type="ECO:0000313" key="5">
    <source>
        <dbReference type="EnsemblMetazoa" id="XP_011408481.1"/>
    </source>
</evidence>
<dbReference type="SUPFAM" id="SSF81296">
    <property type="entry name" value="E set domains"/>
    <property type="match status" value="1"/>
</dbReference>
<keyword evidence="1" id="KW-0862">Zinc</keyword>
<dbReference type="PANTHER" id="PTHR25462:SF296">
    <property type="entry name" value="MEIOTIC P26, ISOFORM F"/>
    <property type="match status" value="1"/>
</dbReference>
<dbReference type="InterPro" id="IPR047153">
    <property type="entry name" value="TRIM45/56/19-like"/>
</dbReference>
<dbReference type="KEGG" id="aqu:105315499"/>
<dbReference type="PANTHER" id="PTHR25462">
    <property type="entry name" value="BONUS, ISOFORM C-RELATED"/>
    <property type="match status" value="1"/>
</dbReference>
<dbReference type="InterPro" id="IPR000315">
    <property type="entry name" value="Znf_B-box"/>
</dbReference>